<dbReference type="AlphaFoldDB" id="A0A261FAB9"/>
<dbReference type="InterPro" id="IPR001387">
    <property type="entry name" value="Cro/C1-type_HTH"/>
</dbReference>
<dbReference type="GO" id="GO:0003677">
    <property type="term" value="F:DNA binding"/>
    <property type="evidence" value="ECO:0007669"/>
    <property type="project" value="InterPro"/>
</dbReference>
<sequence length="171" mass="19664">MFNTSSLELDSACRILNTYDMYMAVRGRTWSAVDKSVQQLFIKLREQGGNQPMPKLANEMGLSYSRFRDLLNGQHGTPTLEEFITICSFFGTDPAEELRAIEDKHDIAPKQHNEVEQKDIQELRDHAARIEKMALHAAEQAAEIRAHPERFTLVAKRGDIEREQEMYNDLP</sequence>
<proteinExistence type="predicted"/>
<name>A0A261FAB9_9BIFI</name>
<protein>
    <recommendedName>
        <fullName evidence="1">HTH cro/C1-type domain-containing protein</fullName>
    </recommendedName>
</protein>
<feature type="domain" description="HTH cro/C1-type" evidence="1">
    <location>
        <begin position="56"/>
        <end position="98"/>
    </location>
</feature>
<dbReference type="InterPro" id="IPR010982">
    <property type="entry name" value="Lambda_DNA-bd_dom_sf"/>
</dbReference>
<accession>A0A261FAB9</accession>
<evidence type="ECO:0000313" key="2">
    <source>
        <dbReference type="EMBL" id="OZG56034.1"/>
    </source>
</evidence>
<dbReference type="PROSITE" id="PS50943">
    <property type="entry name" value="HTH_CROC1"/>
    <property type="match status" value="1"/>
</dbReference>
<reference evidence="2 3" key="1">
    <citation type="journal article" date="2017" name="BMC Genomics">
        <title>Comparative genomic and phylogenomic analyses of the Bifidobacteriaceae family.</title>
        <authorList>
            <person name="Lugli G.A."/>
            <person name="Milani C."/>
            <person name="Turroni F."/>
            <person name="Duranti S."/>
            <person name="Mancabelli L."/>
            <person name="Mangifesta M."/>
            <person name="Ferrario C."/>
            <person name="Modesto M."/>
            <person name="Mattarelli P."/>
            <person name="Jiri K."/>
            <person name="van Sinderen D."/>
            <person name="Ventura M."/>
        </authorList>
    </citation>
    <scope>NUCLEOTIDE SEQUENCE [LARGE SCALE GENOMIC DNA]</scope>
    <source>
        <strain evidence="2 3">LMG 21773</strain>
    </source>
</reference>
<dbReference type="SUPFAM" id="SSF47413">
    <property type="entry name" value="lambda repressor-like DNA-binding domains"/>
    <property type="match status" value="1"/>
</dbReference>
<evidence type="ECO:0000259" key="1">
    <source>
        <dbReference type="PROSITE" id="PS50943"/>
    </source>
</evidence>
<evidence type="ECO:0000313" key="3">
    <source>
        <dbReference type="Proteomes" id="UP000228976"/>
    </source>
</evidence>
<organism evidence="2 3">
    <name type="scientific">Aeriscardovia aeriphila</name>
    <dbReference type="NCBI Taxonomy" id="218139"/>
    <lineage>
        <taxon>Bacteria</taxon>
        <taxon>Bacillati</taxon>
        <taxon>Actinomycetota</taxon>
        <taxon>Actinomycetes</taxon>
        <taxon>Bifidobacteriales</taxon>
        <taxon>Bifidobacteriaceae</taxon>
        <taxon>Aeriscardovia</taxon>
    </lineage>
</organism>
<keyword evidence="3" id="KW-1185">Reference proteome</keyword>
<dbReference type="Proteomes" id="UP000228976">
    <property type="component" value="Unassembled WGS sequence"/>
</dbReference>
<gene>
    <name evidence="2" type="ORF">AEAE_0522</name>
</gene>
<dbReference type="EMBL" id="MWWU01000002">
    <property type="protein sequence ID" value="OZG56034.1"/>
    <property type="molecule type" value="Genomic_DNA"/>
</dbReference>
<comment type="caution">
    <text evidence="2">The sequence shown here is derived from an EMBL/GenBank/DDBJ whole genome shotgun (WGS) entry which is preliminary data.</text>
</comment>
<dbReference type="CDD" id="cd00093">
    <property type="entry name" value="HTH_XRE"/>
    <property type="match status" value="1"/>
</dbReference>